<reference evidence="3" key="1">
    <citation type="journal article" date="2019" name="Int. J. Syst. Evol. Microbiol.">
        <title>The Global Catalogue of Microorganisms (GCM) 10K type strain sequencing project: providing services to taxonomists for standard genome sequencing and annotation.</title>
        <authorList>
            <consortium name="The Broad Institute Genomics Platform"/>
            <consortium name="The Broad Institute Genome Sequencing Center for Infectious Disease"/>
            <person name="Wu L."/>
            <person name="Ma J."/>
        </authorList>
    </citation>
    <scope>NUCLEOTIDE SEQUENCE [LARGE SCALE GENOMIC DNA]</scope>
    <source>
        <strain evidence="3">CCUG 55074</strain>
    </source>
</reference>
<evidence type="ECO:0000256" key="1">
    <source>
        <dbReference type="SAM" id="Phobius"/>
    </source>
</evidence>
<name>A0ABW3SVJ3_9CAUL</name>
<dbReference type="RefSeq" id="WP_377351907.1">
    <property type="nucleotide sequence ID" value="NZ_JBHTLQ010000001.1"/>
</dbReference>
<comment type="caution">
    <text evidence="2">The sequence shown here is derived from an EMBL/GenBank/DDBJ whole genome shotgun (WGS) entry which is preliminary data.</text>
</comment>
<dbReference type="InterPro" id="IPR018666">
    <property type="entry name" value="DUF2125"/>
</dbReference>
<evidence type="ECO:0000313" key="3">
    <source>
        <dbReference type="Proteomes" id="UP001597216"/>
    </source>
</evidence>
<keyword evidence="3" id="KW-1185">Reference proteome</keyword>
<dbReference type="Pfam" id="PF09898">
    <property type="entry name" value="DUF2125"/>
    <property type="match status" value="1"/>
</dbReference>
<dbReference type="EMBL" id="JBHTLQ010000001">
    <property type="protein sequence ID" value="MFD1188944.1"/>
    <property type="molecule type" value="Genomic_DNA"/>
</dbReference>
<dbReference type="Proteomes" id="UP001597216">
    <property type="component" value="Unassembled WGS sequence"/>
</dbReference>
<gene>
    <name evidence="2" type="ORF">ACFQ27_00005</name>
</gene>
<evidence type="ECO:0000313" key="2">
    <source>
        <dbReference type="EMBL" id="MFD1188944.1"/>
    </source>
</evidence>
<feature type="non-terminal residue" evidence="2">
    <location>
        <position position="304"/>
    </location>
</feature>
<keyword evidence="1" id="KW-0472">Membrane</keyword>
<organism evidence="2 3">
    <name type="scientific">Phenylobacterium conjunctum</name>
    <dbReference type="NCBI Taxonomy" id="1298959"/>
    <lineage>
        <taxon>Bacteria</taxon>
        <taxon>Pseudomonadati</taxon>
        <taxon>Pseudomonadota</taxon>
        <taxon>Alphaproteobacteria</taxon>
        <taxon>Caulobacterales</taxon>
        <taxon>Caulobacteraceae</taxon>
        <taxon>Phenylobacterium</taxon>
    </lineage>
</organism>
<protein>
    <submittedName>
        <fullName evidence="2">DUF2125 domain-containing protein</fullName>
    </submittedName>
</protein>
<proteinExistence type="predicted"/>
<sequence>MAPSPLPDPDPARKPSRTGLYAPFLLALVVSIVWSGMWIWLRGETIRQMDATAAALRQAGYGVEWRERKVTGWPFRLDVTLKGVSLREPSGWGLTTPKLEGEAFAYALKHWMFATEDGFTLIRPNGGPVEVRGRVIRASLKEPERRPPALSVEGLDLTFHTAPGAKPLSLASAERVELHLRPGPDDQGAILFKVENGLTAPGSTLAAIPGDSRVTLTWDAILSRVSRFQGATLAEAGQAWALAGGTLQVRQAQVRAGDSSLGAQSGALVVDPDGYLAGTLEVTVTKGPEALAGLAKAGRVPPAA</sequence>
<accession>A0ABW3SVJ3</accession>
<keyword evidence="1" id="KW-0812">Transmembrane</keyword>
<keyword evidence="1" id="KW-1133">Transmembrane helix</keyword>
<feature type="transmembrane region" description="Helical" evidence="1">
    <location>
        <begin position="20"/>
        <end position="41"/>
    </location>
</feature>